<sequence>MTDAASPSSHLASPHRASSPESIAAFLRGLDPAYAPTPLRALPALAGRLGVAQVLAKDETGRMLGSFKSLGGTYAGLTALARAAGMSPADLLAARPAGQPALLCASDGNHGLAVAAAARFAGASARVFLHAGVPPVRARRIADQGAEIVRVAGTYDAAVEAAAASSRAGAGLLVADTTEDPHDPVVRDVMAGYGVMAGEIRAQAEDGPRPTHLVVQAGVGGLAAAMAAGLAGWLGAPGLVVAVEPEQAACLAPALAAGRPVRVPGDLHTTAEMLSCGEASAPALAVLARHHARVVTVSEAELARAPLVLAEAGGPATTPSGAAGLAGLLALLADPARAAEFRIDRESRLLVLVTEAALEAA</sequence>
<organism evidence="4 5">
    <name type="scientific">Methylobacterium aquaticum</name>
    <dbReference type="NCBI Taxonomy" id="270351"/>
    <lineage>
        <taxon>Bacteria</taxon>
        <taxon>Pseudomonadati</taxon>
        <taxon>Pseudomonadota</taxon>
        <taxon>Alphaproteobacteria</taxon>
        <taxon>Hyphomicrobiales</taxon>
        <taxon>Methylobacteriaceae</taxon>
        <taxon>Methylobacterium</taxon>
    </lineage>
</organism>
<dbReference type="InterPro" id="IPR001926">
    <property type="entry name" value="TrpB-like_PALP"/>
</dbReference>
<accession>A0A0J6SN16</accession>
<evidence type="ECO:0000259" key="3">
    <source>
        <dbReference type="Pfam" id="PF00291"/>
    </source>
</evidence>
<dbReference type="PANTHER" id="PTHR42937">
    <property type="match status" value="1"/>
</dbReference>
<evidence type="ECO:0000256" key="2">
    <source>
        <dbReference type="ARBA" id="ARBA00022898"/>
    </source>
</evidence>
<name>A0A0J6SN16_9HYPH</name>
<gene>
    <name evidence="4" type="ORF">VP06_13085</name>
</gene>
<feature type="domain" description="Tryptophan synthase beta chain-like PALP" evidence="3">
    <location>
        <begin position="32"/>
        <end position="331"/>
    </location>
</feature>
<keyword evidence="2" id="KW-0663">Pyridoxal phosphate</keyword>
<reference evidence="4 5" key="1">
    <citation type="submission" date="2015-03" db="EMBL/GenBank/DDBJ databases">
        <title>Genome sequencing of Methylobacterium aquaticum DSM16371 type strain.</title>
        <authorList>
            <person name="Chaudhry V."/>
            <person name="Patil P.B."/>
        </authorList>
    </citation>
    <scope>NUCLEOTIDE SEQUENCE [LARGE SCALE GENOMIC DNA]</scope>
    <source>
        <strain evidence="4 5">DSM 16371</strain>
    </source>
</reference>
<proteinExistence type="predicted"/>
<dbReference type="EMBL" id="LABX01000094">
    <property type="protein sequence ID" value="KMO35012.1"/>
    <property type="molecule type" value="Genomic_DNA"/>
</dbReference>
<dbReference type="OrthoDB" id="34584at2"/>
<evidence type="ECO:0000256" key="1">
    <source>
        <dbReference type="ARBA" id="ARBA00001933"/>
    </source>
</evidence>
<dbReference type="PANTHER" id="PTHR42937:SF1">
    <property type="entry name" value="DIAMINOPROPIONATE AMMONIA-LYASE"/>
    <property type="match status" value="1"/>
</dbReference>
<dbReference type="Gene3D" id="3.40.50.1100">
    <property type="match status" value="3"/>
</dbReference>
<dbReference type="InterPro" id="IPR036052">
    <property type="entry name" value="TrpB-like_PALP_sf"/>
</dbReference>
<evidence type="ECO:0000313" key="4">
    <source>
        <dbReference type="EMBL" id="KMO35012.1"/>
    </source>
</evidence>
<protein>
    <submittedName>
        <fullName evidence="4">Pyridoxal-5'-phosphate-dependent protein subunit beta</fullName>
    </submittedName>
</protein>
<comment type="caution">
    <text evidence="4">The sequence shown here is derived from an EMBL/GenBank/DDBJ whole genome shotgun (WGS) entry which is preliminary data.</text>
</comment>
<dbReference type="Pfam" id="PF00291">
    <property type="entry name" value="PALP"/>
    <property type="match status" value="1"/>
</dbReference>
<dbReference type="RefSeq" id="WP_048464213.1">
    <property type="nucleotide sequence ID" value="NZ_LABX01000094.1"/>
</dbReference>
<evidence type="ECO:0000313" key="5">
    <source>
        <dbReference type="Proteomes" id="UP000035929"/>
    </source>
</evidence>
<dbReference type="AlphaFoldDB" id="A0A0J6SN16"/>
<dbReference type="Proteomes" id="UP000035929">
    <property type="component" value="Unassembled WGS sequence"/>
</dbReference>
<dbReference type="SUPFAM" id="SSF53686">
    <property type="entry name" value="Tryptophan synthase beta subunit-like PLP-dependent enzymes"/>
    <property type="match status" value="1"/>
</dbReference>
<comment type="cofactor">
    <cofactor evidence="1">
        <name>pyridoxal 5'-phosphate</name>
        <dbReference type="ChEBI" id="CHEBI:597326"/>
    </cofactor>
</comment>
<dbReference type="PATRIC" id="fig|270351.6.peg.7607"/>